<proteinExistence type="predicted"/>
<feature type="compositionally biased region" description="Basic residues" evidence="1">
    <location>
        <begin position="74"/>
        <end position="83"/>
    </location>
</feature>
<evidence type="ECO:0000256" key="1">
    <source>
        <dbReference type="SAM" id="MobiDB-lite"/>
    </source>
</evidence>
<protein>
    <submittedName>
        <fullName evidence="2">Uncharacterized protein</fullName>
    </submittedName>
</protein>
<dbReference type="RefSeq" id="WP_279525163.1">
    <property type="nucleotide sequence ID" value="NZ_JARVII010000036.1"/>
</dbReference>
<comment type="caution">
    <text evidence="2">The sequence shown here is derived from an EMBL/GenBank/DDBJ whole genome shotgun (WGS) entry which is preliminary data.</text>
</comment>
<keyword evidence="3" id="KW-1185">Reference proteome</keyword>
<evidence type="ECO:0000313" key="3">
    <source>
        <dbReference type="Proteomes" id="UP001237156"/>
    </source>
</evidence>
<organism evidence="2 3">
    <name type="scientific">Ottowia cancrivicina</name>
    <dbReference type="NCBI Taxonomy" id="3040346"/>
    <lineage>
        <taxon>Bacteria</taxon>
        <taxon>Pseudomonadati</taxon>
        <taxon>Pseudomonadota</taxon>
        <taxon>Betaproteobacteria</taxon>
        <taxon>Burkholderiales</taxon>
        <taxon>Comamonadaceae</taxon>
        <taxon>Ottowia</taxon>
    </lineage>
</organism>
<sequence>MMPRFNSFLCRQPYFWRKPERGHESAPSAKENRQGKKYWLEFEREVIAPPIQRRLAQGAKNGGQEIALSGKAGKIGRMRKKERPKNSSFPPAD</sequence>
<dbReference type="AlphaFoldDB" id="A0AAW6RNV4"/>
<accession>A0AAW6RNV4</accession>
<name>A0AAW6RNV4_9BURK</name>
<dbReference type="Proteomes" id="UP001237156">
    <property type="component" value="Unassembled WGS sequence"/>
</dbReference>
<evidence type="ECO:0000313" key="2">
    <source>
        <dbReference type="EMBL" id="MDG9700444.1"/>
    </source>
</evidence>
<dbReference type="EMBL" id="JARVII010000036">
    <property type="protein sequence ID" value="MDG9700444.1"/>
    <property type="molecule type" value="Genomic_DNA"/>
</dbReference>
<feature type="region of interest" description="Disordered" evidence="1">
    <location>
        <begin position="57"/>
        <end position="93"/>
    </location>
</feature>
<reference evidence="2 3" key="1">
    <citation type="submission" date="2023-04" db="EMBL/GenBank/DDBJ databases">
        <title>Ottowia paracancer sp. nov., isolated from human stomach.</title>
        <authorList>
            <person name="Song Y."/>
        </authorList>
    </citation>
    <scope>NUCLEOTIDE SEQUENCE [LARGE SCALE GENOMIC DNA]</scope>
    <source>
        <strain evidence="2 3">10c7w1</strain>
    </source>
</reference>
<gene>
    <name evidence="2" type="ORF">QB898_12115</name>
</gene>